<accession>A0A1G7MXF6</accession>
<proteinExistence type="predicted"/>
<dbReference type="Proteomes" id="UP000183404">
    <property type="component" value="Unassembled WGS sequence"/>
</dbReference>
<evidence type="ECO:0000313" key="2">
    <source>
        <dbReference type="Proteomes" id="UP000183404"/>
    </source>
</evidence>
<dbReference type="EMBL" id="FNBS01000019">
    <property type="protein sequence ID" value="SDF65750.1"/>
    <property type="molecule type" value="Genomic_DNA"/>
</dbReference>
<organism evidence="1 2">
    <name type="scientific">Thermoanaerobacter thermohydrosulfuricus</name>
    <name type="common">Clostridium thermohydrosulfuricum</name>
    <dbReference type="NCBI Taxonomy" id="1516"/>
    <lineage>
        <taxon>Bacteria</taxon>
        <taxon>Bacillati</taxon>
        <taxon>Bacillota</taxon>
        <taxon>Clostridia</taxon>
        <taxon>Thermoanaerobacterales</taxon>
        <taxon>Thermoanaerobacteraceae</taxon>
        <taxon>Thermoanaerobacter</taxon>
    </lineage>
</organism>
<name>A0A1G7MXF6_THETY</name>
<protein>
    <submittedName>
        <fullName evidence="1">Uncharacterized protein</fullName>
    </submittedName>
</protein>
<dbReference type="RefSeq" id="WP_074592449.1">
    <property type="nucleotide sequence ID" value="NZ_FNBS01000019.1"/>
</dbReference>
<reference evidence="1 2" key="1">
    <citation type="submission" date="2016-10" db="EMBL/GenBank/DDBJ databases">
        <authorList>
            <person name="de Groot N.N."/>
        </authorList>
    </citation>
    <scope>NUCLEOTIDE SEQUENCE [LARGE SCALE GENOMIC DNA]</scope>
    <source>
        <strain evidence="1 2">DSM 569</strain>
    </source>
</reference>
<sequence>MSDEIVFRRSFTSLQITQNLWSKDVEKGFFEIYLNIKKIPPEKLFYKLRENGLEKYYAYYPQKLSKTIRKKDTLQSRNSYIGEYTEKFVKYLFEQLEVVKQNNLYVINKVACEELGLTSKTPADVVISLKKEEPLSKEDILLIGEVKMSIVWNWSYNPDNEANLFQEEGDFTEHTGQPSLLRSDSMLKAIGKAVNIRLNNFDGIIPVIIICNTPIQNSYVSKIDNLFLNYFIQGILSLNPHLKNINKDYIFDTPTRSIVTINNFEELNKIISDLISMRNERKKAIVKIIDDNFKENLKKQIRHCKSEEEIVETVLRFLER</sequence>
<dbReference type="AlphaFoldDB" id="A0A1G7MXF6"/>
<gene>
    <name evidence="1" type="ORF">SAMN04244560_01034</name>
</gene>
<evidence type="ECO:0000313" key="1">
    <source>
        <dbReference type="EMBL" id="SDF65750.1"/>
    </source>
</evidence>